<reference evidence="2" key="1">
    <citation type="submission" date="2018-05" db="EMBL/GenBank/DDBJ databases">
        <authorList>
            <person name="Lanie J.A."/>
            <person name="Ng W.-L."/>
            <person name="Kazmierczak K.M."/>
            <person name="Andrzejewski T.M."/>
            <person name="Davidsen T.M."/>
            <person name="Wayne K.J."/>
            <person name="Tettelin H."/>
            <person name="Glass J.I."/>
            <person name="Rusch D."/>
            <person name="Podicherti R."/>
            <person name="Tsui H.-C.T."/>
            <person name="Winkler M.E."/>
        </authorList>
    </citation>
    <scope>NUCLEOTIDE SEQUENCE</scope>
</reference>
<accession>A0A382A5Q4</accession>
<gene>
    <name evidence="2" type="ORF">METZ01_LOCUS149598</name>
</gene>
<proteinExistence type="predicted"/>
<dbReference type="EMBL" id="UINC01023981">
    <property type="protein sequence ID" value="SVA96744.1"/>
    <property type="molecule type" value="Genomic_DNA"/>
</dbReference>
<protein>
    <recommendedName>
        <fullName evidence="1">DUF5916 domain-containing protein</fullName>
    </recommendedName>
</protein>
<dbReference type="InterPro" id="IPR045670">
    <property type="entry name" value="DUF5916"/>
</dbReference>
<dbReference type="Gene3D" id="2.60.40.1190">
    <property type="match status" value="1"/>
</dbReference>
<organism evidence="2">
    <name type="scientific">marine metagenome</name>
    <dbReference type="NCBI Taxonomy" id="408172"/>
    <lineage>
        <taxon>unclassified sequences</taxon>
        <taxon>metagenomes</taxon>
        <taxon>ecological metagenomes</taxon>
    </lineage>
</organism>
<dbReference type="AlphaFoldDB" id="A0A382A5Q4"/>
<evidence type="ECO:0000259" key="1">
    <source>
        <dbReference type="Pfam" id="PF19313"/>
    </source>
</evidence>
<name>A0A382A5Q4_9ZZZZ</name>
<feature type="non-terminal residue" evidence="2">
    <location>
        <position position="746"/>
    </location>
</feature>
<sequence>MYRFTATVLLIAASAAFADSQLDTIVVDISPEDRLVLNRRENADVRVDGHLDDSVWHELPAYDEFVVMVPDTLLKPEYATRVRAFYDEQGLYFGVDMEQPVETLITRLSGRDRRDIQREQIGITLDTSGEGRYGYWFGVYLGDSVADGTVLPERKFSNEWDGPWRAATQQTESGWSAEFYIPWGTVSMPVVQGKRKLGLFMSRMVAYRNEMYGWPTLPFTRPQFMSKMQGLEVEGIDPRQQYSIYPFAAVLDDRFDGVTRYRTGVDFLWRPSSGFQLSATVNPDFGAVESDDVIINLSATETFFPEKRLFFVEGQEIFVTSPRADTRSFGVGRGGAPTTLINTRRIGGKPLAPKLAPDYEISDRELDQPVELAAAVKVTGQSGRIRYGVMAAFEDDFKFDAELNGDPVHLEGESSDYGVARILYEDAPGGAYKALGYISTALLNDNRQAKTHGVDAHYLSAGGKFTFDGQLFLSDIEDEETGQGGFLDFEYNFRKGVKQRLGIEWADDHVDINDMGFLVRNSYRQIRTAHSRTNSDLSWARTNEFDLRGFMQKNSDDLLSGAAIFLSNRTTFQNLDQFTIHMSYSPESYDDLNSFGNGTYRIEEQSFLGLSYDSDGSQEFSYGLGLGVQEEHLGDDTLISRLSFSWRPNDRFALNLEVRHFNRKGWLLHQEDRNMTSFDAEQWTPIVSAEYFISARQQLKFSLQWIGIKAQEKDFYRVPDRAGDLIEVVKPPGPPDSFSLSQMALQ</sequence>
<evidence type="ECO:0000313" key="2">
    <source>
        <dbReference type="EMBL" id="SVA96744.1"/>
    </source>
</evidence>
<dbReference type="SUPFAM" id="SSF49344">
    <property type="entry name" value="CBD9-like"/>
    <property type="match status" value="1"/>
</dbReference>
<dbReference type="Pfam" id="PF19313">
    <property type="entry name" value="DUF5916"/>
    <property type="match status" value="1"/>
</dbReference>
<feature type="domain" description="DUF5916" evidence="1">
    <location>
        <begin position="243"/>
        <end position="718"/>
    </location>
</feature>